<dbReference type="InterPro" id="IPR035903">
    <property type="entry name" value="HesB-like_dom_sf"/>
</dbReference>
<evidence type="ECO:0000259" key="1">
    <source>
        <dbReference type="Pfam" id="PF01521"/>
    </source>
</evidence>
<accession>A0A5R9FCQ3</accession>
<dbReference type="RefSeq" id="WP_138125841.1">
    <property type="nucleotide sequence ID" value="NZ_SWLG01000006.1"/>
</dbReference>
<keyword evidence="3" id="KW-1185">Reference proteome</keyword>
<protein>
    <recommendedName>
        <fullName evidence="1">Core domain-containing protein</fullName>
    </recommendedName>
</protein>
<dbReference type="EMBL" id="SWLG01000006">
    <property type="protein sequence ID" value="TLS37425.1"/>
    <property type="molecule type" value="Genomic_DNA"/>
</dbReference>
<dbReference type="Proteomes" id="UP000308230">
    <property type="component" value="Unassembled WGS sequence"/>
</dbReference>
<comment type="caution">
    <text evidence="2">The sequence shown here is derived from an EMBL/GenBank/DDBJ whole genome shotgun (WGS) entry which is preliminary data.</text>
</comment>
<evidence type="ECO:0000313" key="2">
    <source>
        <dbReference type="EMBL" id="TLS37425.1"/>
    </source>
</evidence>
<evidence type="ECO:0000313" key="3">
    <source>
        <dbReference type="Proteomes" id="UP000308230"/>
    </source>
</evidence>
<dbReference type="Pfam" id="PF01521">
    <property type="entry name" value="Fe-S_biosyn"/>
    <property type="match status" value="1"/>
</dbReference>
<feature type="domain" description="Core" evidence="1">
    <location>
        <begin position="1"/>
        <end position="85"/>
    </location>
</feature>
<reference evidence="2 3" key="1">
    <citation type="submission" date="2019-04" db="EMBL/GenBank/DDBJ databases">
        <title>Bacillus caeni sp. nov., a bacterium isolated from mangrove sediment.</title>
        <authorList>
            <person name="Huang H."/>
            <person name="Mo K."/>
            <person name="Hu Y."/>
        </authorList>
    </citation>
    <scope>NUCLEOTIDE SEQUENCE [LARGE SCALE GENOMIC DNA]</scope>
    <source>
        <strain evidence="2 3">HB172195</strain>
    </source>
</reference>
<dbReference type="AlphaFoldDB" id="A0A5R9FCQ3"/>
<dbReference type="SUPFAM" id="SSF89360">
    <property type="entry name" value="HesB-like domain"/>
    <property type="match status" value="1"/>
</dbReference>
<dbReference type="InterPro" id="IPR000361">
    <property type="entry name" value="ATAP_core_dom"/>
</dbReference>
<dbReference type="OrthoDB" id="1645729at2"/>
<gene>
    <name evidence="2" type="ORF">FCL54_09760</name>
</gene>
<dbReference type="Gene3D" id="2.60.300.12">
    <property type="entry name" value="HesB-like domain"/>
    <property type="match status" value="1"/>
</dbReference>
<sequence>MTFSVTDSAARFYKHEMDLKNGDCLRLFCRYAGSGAEGGFKLGVMADHPEDGDFIQQFNGINYFVRPGDQWFIDQMKLDYDESNQDVICELPSMV</sequence>
<name>A0A5R9FCQ3_9BACL</name>
<proteinExistence type="predicted"/>
<organism evidence="2 3">
    <name type="scientific">Exobacillus caeni</name>
    <dbReference type="NCBI Taxonomy" id="2574798"/>
    <lineage>
        <taxon>Bacteria</taxon>
        <taxon>Bacillati</taxon>
        <taxon>Bacillota</taxon>
        <taxon>Bacilli</taxon>
        <taxon>Bacillales</taxon>
        <taxon>Guptibacillaceae</taxon>
        <taxon>Exobacillus</taxon>
    </lineage>
</organism>